<keyword evidence="10" id="KW-0540">Nuclease</keyword>
<keyword evidence="10" id="KW-0269">Exonuclease</keyword>
<dbReference type="InterPro" id="IPR005135">
    <property type="entry name" value="Endo/exonuclease/phosphatase"/>
</dbReference>
<dbReference type="PROSITE" id="PS00726">
    <property type="entry name" value="AP_NUCLEASE_F1_1"/>
    <property type="match status" value="1"/>
</dbReference>
<dbReference type="AlphaFoldDB" id="A0A6A6NN45"/>
<evidence type="ECO:0000313" key="10">
    <source>
        <dbReference type="EMBL" id="KAF2453069.1"/>
    </source>
</evidence>
<feature type="binding site" evidence="6">
    <location>
        <position position="198"/>
    </location>
    <ligand>
        <name>Mg(2+)</name>
        <dbReference type="ChEBI" id="CHEBI:18420"/>
        <label>1</label>
    </ligand>
</feature>
<accession>A0A6A6NN45</accession>
<feature type="region of interest" description="Disordered" evidence="8">
    <location>
        <begin position="341"/>
        <end position="382"/>
    </location>
</feature>
<sequence>MALRITTWNVNGIRNPFAHPPWRDRRAFDAMFAVLDADVVVMQELKIQAKDLRDDMVLVPGWDCFFSLPKHKKGYSGVAIYTRQASCAPIRAEEGLLGVLTPPGASRPYRELPPAQSIGGYPTAAQTEALGADPAQLDAEGRCVAVEFPAFVLLGVYAPANSNGLRDGFRHGFLRALDARVRNLARAGKNVVLAGDLNVARAEVDTARAAEMLRKEGLTHDGYMASPNRRLFNQLLEGGEVAGERDAGREDAVLWDVVRDGFHPGRRGMFTHWEQKINARPGNFGSRIDYVLSSVAMKDWWADANIQEGLMVGIPRVVHTRFATPALRAWLTRPSFSGLRPLPRLRRPEASRHLQRRAAAPSRHHEPARHVRGRGAPSRLVPKGHAFAFRPLAARVRPAAQHQGHVSKAALGFERGADRSSSPARAHGERRGPQRRERRV</sequence>
<evidence type="ECO:0000256" key="6">
    <source>
        <dbReference type="PIRSR" id="PIRSR604808-2"/>
    </source>
</evidence>
<feature type="binding site" evidence="6">
    <location>
        <position position="196"/>
    </location>
    <ligand>
        <name>Mg(2+)</name>
        <dbReference type="ChEBI" id="CHEBI:18420"/>
        <label>1</label>
    </ligand>
</feature>
<keyword evidence="3 6" id="KW-0479">Metal-binding</keyword>
<dbReference type="GO" id="GO:0008311">
    <property type="term" value="F:double-stranded DNA 3'-5' DNA exonuclease activity"/>
    <property type="evidence" value="ECO:0007669"/>
    <property type="project" value="TreeGrafter"/>
</dbReference>
<proteinExistence type="inferred from homology"/>
<feature type="region of interest" description="Disordered" evidence="8">
    <location>
        <begin position="398"/>
        <end position="440"/>
    </location>
</feature>
<dbReference type="Proteomes" id="UP000799766">
    <property type="component" value="Unassembled WGS sequence"/>
</dbReference>
<evidence type="ECO:0000313" key="11">
    <source>
        <dbReference type="Proteomes" id="UP000799766"/>
    </source>
</evidence>
<reference evidence="10" key="1">
    <citation type="journal article" date="2020" name="Stud. Mycol.">
        <title>101 Dothideomycetes genomes: a test case for predicting lifestyles and emergence of pathogens.</title>
        <authorList>
            <person name="Haridas S."/>
            <person name="Albert R."/>
            <person name="Binder M."/>
            <person name="Bloem J."/>
            <person name="Labutti K."/>
            <person name="Salamov A."/>
            <person name="Andreopoulos B."/>
            <person name="Baker S."/>
            <person name="Barry K."/>
            <person name="Bills G."/>
            <person name="Bluhm B."/>
            <person name="Cannon C."/>
            <person name="Castanera R."/>
            <person name="Culley D."/>
            <person name="Daum C."/>
            <person name="Ezra D."/>
            <person name="Gonzalez J."/>
            <person name="Henrissat B."/>
            <person name="Kuo A."/>
            <person name="Liang C."/>
            <person name="Lipzen A."/>
            <person name="Lutzoni F."/>
            <person name="Magnuson J."/>
            <person name="Mondo S."/>
            <person name="Nolan M."/>
            <person name="Ohm R."/>
            <person name="Pangilinan J."/>
            <person name="Park H.-J."/>
            <person name="Ramirez L."/>
            <person name="Alfaro M."/>
            <person name="Sun H."/>
            <person name="Tritt A."/>
            <person name="Yoshinaga Y."/>
            <person name="Zwiers L.-H."/>
            <person name="Turgeon B."/>
            <person name="Goodwin S."/>
            <person name="Spatafora J."/>
            <person name="Crous P."/>
            <person name="Grigoriev I."/>
        </authorList>
    </citation>
    <scope>NUCLEOTIDE SEQUENCE</scope>
    <source>
        <strain evidence="10">ATCC 16933</strain>
    </source>
</reference>
<dbReference type="FunFam" id="3.60.10.10:FF:000079">
    <property type="entry name" value="DNA-(apurinic or apyrimidinic site) lyase"/>
    <property type="match status" value="1"/>
</dbReference>
<dbReference type="PROSITE" id="PS51435">
    <property type="entry name" value="AP_NUCLEASE_F1_4"/>
    <property type="match status" value="1"/>
</dbReference>
<feature type="domain" description="Endonuclease/exonuclease/phosphatase" evidence="9">
    <location>
        <begin position="7"/>
        <end position="307"/>
    </location>
</feature>
<evidence type="ECO:0000256" key="3">
    <source>
        <dbReference type="ARBA" id="ARBA00022723"/>
    </source>
</evidence>
<gene>
    <name evidence="10" type="ORF">BDY21DRAFT_357203</name>
</gene>
<evidence type="ECO:0000259" key="9">
    <source>
        <dbReference type="Pfam" id="PF03372"/>
    </source>
</evidence>
<organism evidence="10 11">
    <name type="scientific">Lineolata rhizophorae</name>
    <dbReference type="NCBI Taxonomy" id="578093"/>
    <lineage>
        <taxon>Eukaryota</taxon>
        <taxon>Fungi</taxon>
        <taxon>Dikarya</taxon>
        <taxon>Ascomycota</taxon>
        <taxon>Pezizomycotina</taxon>
        <taxon>Dothideomycetes</taxon>
        <taxon>Dothideomycetes incertae sedis</taxon>
        <taxon>Lineolatales</taxon>
        <taxon>Lineolataceae</taxon>
        <taxon>Lineolata</taxon>
    </lineage>
</organism>
<evidence type="ECO:0000256" key="5">
    <source>
        <dbReference type="ARBA" id="ARBA00022842"/>
    </source>
</evidence>
<keyword evidence="11" id="KW-1185">Reference proteome</keyword>
<evidence type="ECO:0000256" key="1">
    <source>
        <dbReference type="ARBA" id="ARBA00001936"/>
    </source>
</evidence>
<dbReference type="EMBL" id="MU001700">
    <property type="protein sequence ID" value="KAF2453069.1"/>
    <property type="molecule type" value="Genomic_DNA"/>
</dbReference>
<name>A0A6A6NN45_9PEZI</name>
<dbReference type="PANTHER" id="PTHR22748">
    <property type="entry name" value="AP ENDONUCLEASE"/>
    <property type="match status" value="1"/>
</dbReference>
<dbReference type="InterPro" id="IPR004808">
    <property type="entry name" value="AP_endonuc_1"/>
</dbReference>
<keyword evidence="6" id="KW-0464">Manganese</keyword>
<dbReference type="GO" id="GO:0008081">
    <property type="term" value="F:phosphoric diester hydrolase activity"/>
    <property type="evidence" value="ECO:0007669"/>
    <property type="project" value="TreeGrafter"/>
</dbReference>
<dbReference type="GO" id="GO:0005634">
    <property type="term" value="C:nucleus"/>
    <property type="evidence" value="ECO:0007669"/>
    <property type="project" value="TreeGrafter"/>
</dbReference>
<dbReference type="InterPro" id="IPR036691">
    <property type="entry name" value="Endo/exonu/phosph_ase_sf"/>
</dbReference>
<evidence type="ECO:0000256" key="7">
    <source>
        <dbReference type="PIRSR" id="PIRSR604808-3"/>
    </source>
</evidence>
<evidence type="ECO:0000256" key="4">
    <source>
        <dbReference type="ARBA" id="ARBA00022801"/>
    </source>
</evidence>
<comment type="similarity">
    <text evidence="2">Belongs to the DNA repair enzymes AP/ExoA family.</text>
</comment>
<feature type="binding site" evidence="6">
    <location>
        <position position="9"/>
    </location>
    <ligand>
        <name>Mg(2+)</name>
        <dbReference type="ChEBI" id="CHEBI:18420"/>
        <label>1</label>
    </ligand>
</feature>
<dbReference type="GO" id="GO:0046872">
    <property type="term" value="F:metal ion binding"/>
    <property type="evidence" value="ECO:0007669"/>
    <property type="project" value="UniProtKB-KW"/>
</dbReference>
<comment type="cofactor">
    <cofactor evidence="1">
        <name>Mn(2+)</name>
        <dbReference type="ChEBI" id="CHEBI:29035"/>
    </cofactor>
</comment>
<dbReference type="InterPro" id="IPR020848">
    <property type="entry name" value="AP_endonuclease_F1_CS"/>
</dbReference>
<evidence type="ECO:0000256" key="2">
    <source>
        <dbReference type="ARBA" id="ARBA00007092"/>
    </source>
</evidence>
<feature type="compositionally biased region" description="Basic and acidic residues" evidence="8">
    <location>
        <begin position="426"/>
        <end position="440"/>
    </location>
</feature>
<feature type="binding site" evidence="6">
    <location>
        <position position="44"/>
    </location>
    <ligand>
        <name>Mg(2+)</name>
        <dbReference type="ChEBI" id="CHEBI:18420"/>
        <label>1</label>
    </ligand>
</feature>
<dbReference type="OrthoDB" id="391817at2759"/>
<comment type="cofactor">
    <cofactor evidence="6">
        <name>Mg(2+)</name>
        <dbReference type="ChEBI" id="CHEBI:18420"/>
    </cofactor>
    <cofactor evidence="6">
        <name>Mn(2+)</name>
        <dbReference type="ChEBI" id="CHEBI:29035"/>
    </cofactor>
    <text evidence="6">Probably binds two magnesium or manganese ions per subunit.</text>
</comment>
<dbReference type="GO" id="GO:0003906">
    <property type="term" value="F:DNA-(apurinic or apyrimidinic site) endonuclease activity"/>
    <property type="evidence" value="ECO:0007669"/>
    <property type="project" value="TreeGrafter"/>
</dbReference>
<dbReference type="PROSITE" id="PS00728">
    <property type="entry name" value="AP_NUCLEASE_F1_3"/>
    <property type="match status" value="1"/>
</dbReference>
<dbReference type="Gene3D" id="3.60.10.10">
    <property type="entry name" value="Endonuclease/exonuclease/phosphatase"/>
    <property type="match status" value="1"/>
</dbReference>
<dbReference type="InterPro" id="IPR020847">
    <property type="entry name" value="AP_endonuclease_F1_BS"/>
</dbReference>
<dbReference type="GO" id="GO:0003677">
    <property type="term" value="F:DNA binding"/>
    <property type="evidence" value="ECO:0007669"/>
    <property type="project" value="InterPro"/>
</dbReference>
<keyword evidence="5 6" id="KW-0460">Magnesium</keyword>
<dbReference type="Pfam" id="PF03372">
    <property type="entry name" value="Exo_endo_phos"/>
    <property type="match status" value="1"/>
</dbReference>
<keyword evidence="4" id="KW-0378">Hydrolase</keyword>
<keyword evidence="10" id="KW-0255">Endonuclease</keyword>
<dbReference type="PANTHER" id="PTHR22748:SF4">
    <property type="entry name" value="DNA-(APURINIC OR APYRIMIDINIC SITE) ENDONUCLEASE 2"/>
    <property type="match status" value="1"/>
</dbReference>
<protein>
    <submittedName>
        <fullName evidence="10">Endonuclease/exonuclease/phosphatase</fullName>
    </submittedName>
</protein>
<feature type="site" description="Transition state stabilizer" evidence="7">
    <location>
        <position position="198"/>
    </location>
</feature>
<dbReference type="SUPFAM" id="SSF56219">
    <property type="entry name" value="DNase I-like"/>
    <property type="match status" value="1"/>
</dbReference>
<feature type="site" description="Important for catalytic activity" evidence="7">
    <location>
        <position position="289"/>
    </location>
</feature>
<dbReference type="GO" id="GO:0006284">
    <property type="term" value="P:base-excision repair"/>
    <property type="evidence" value="ECO:0007669"/>
    <property type="project" value="TreeGrafter"/>
</dbReference>
<evidence type="ECO:0000256" key="8">
    <source>
        <dbReference type="SAM" id="MobiDB-lite"/>
    </source>
</evidence>